<reference evidence="13 14" key="1">
    <citation type="submission" date="2019-07" db="EMBL/GenBank/DDBJ databases">
        <title>Quadrisphaera sp. strain DD2A genome sequencing and assembly.</title>
        <authorList>
            <person name="Kim I."/>
        </authorList>
    </citation>
    <scope>NUCLEOTIDE SEQUENCE [LARGE SCALE GENOMIC DNA]</scope>
    <source>
        <strain evidence="13 14">DD2A</strain>
    </source>
</reference>
<gene>
    <name evidence="11 13" type="primary">nhaA</name>
    <name evidence="13" type="ORF">FMM08_14995</name>
</gene>
<dbReference type="GO" id="GO:0006885">
    <property type="term" value="P:regulation of pH"/>
    <property type="evidence" value="ECO:0007669"/>
    <property type="project" value="UniProtKB-UniRule"/>
</dbReference>
<dbReference type="Proteomes" id="UP000321234">
    <property type="component" value="Unassembled WGS sequence"/>
</dbReference>
<accession>A0A5C8ZEI7</accession>
<comment type="catalytic activity">
    <reaction evidence="11">
        <text>Na(+)(in) + 2 H(+)(out) = Na(+)(out) + 2 H(+)(in)</text>
        <dbReference type="Rhea" id="RHEA:29251"/>
        <dbReference type="ChEBI" id="CHEBI:15378"/>
        <dbReference type="ChEBI" id="CHEBI:29101"/>
    </reaction>
</comment>
<feature type="transmembrane region" description="Helical" evidence="11">
    <location>
        <begin position="415"/>
        <end position="435"/>
    </location>
</feature>
<evidence type="ECO:0000256" key="2">
    <source>
        <dbReference type="ARBA" id="ARBA00022448"/>
    </source>
</evidence>
<proteinExistence type="inferred from homology"/>
<comment type="subcellular location">
    <subcellularLocation>
        <location evidence="1">Cell inner membrane</location>
        <topology evidence="1">Multi-pass membrane protein</topology>
    </subcellularLocation>
    <subcellularLocation>
        <location evidence="11">Cell membrane</location>
        <topology evidence="11">Multi-pass membrane protein</topology>
    </subcellularLocation>
</comment>
<feature type="transmembrane region" description="Helical" evidence="11">
    <location>
        <begin position="385"/>
        <end position="403"/>
    </location>
</feature>
<dbReference type="PANTHER" id="PTHR30341">
    <property type="entry name" value="SODIUM ION/PROTON ANTIPORTER NHAA-RELATED"/>
    <property type="match status" value="1"/>
</dbReference>
<keyword evidence="8 11" id="KW-0406">Ion transport</keyword>
<evidence type="ECO:0000256" key="12">
    <source>
        <dbReference type="SAM" id="MobiDB-lite"/>
    </source>
</evidence>
<dbReference type="NCBIfam" id="TIGR00773">
    <property type="entry name" value="NhaA"/>
    <property type="match status" value="1"/>
</dbReference>
<keyword evidence="9 11" id="KW-0472">Membrane</keyword>
<feature type="transmembrane region" description="Helical" evidence="11">
    <location>
        <begin position="174"/>
        <end position="195"/>
    </location>
</feature>
<dbReference type="InterPro" id="IPR004670">
    <property type="entry name" value="NhaA"/>
</dbReference>
<keyword evidence="6 11" id="KW-1133">Transmembrane helix</keyword>
<evidence type="ECO:0000313" key="14">
    <source>
        <dbReference type="Proteomes" id="UP000321234"/>
    </source>
</evidence>
<keyword evidence="10 11" id="KW-0739">Sodium transport</keyword>
<evidence type="ECO:0000256" key="7">
    <source>
        <dbReference type="ARBA" id="ARBA00023053"/>
    </source>
</evidence>
<feature type="transmembrane region" description="Helical" evidence="11">
    <location>
        <begin position="38"/>
        <end position="62"/>
    </location>
</feature>
<dbReference type="GO" id="GO:0015385">
    <property type="term" value="F:sodium:proton antiporter activity"/>
    <property type="evidence" value="ECO:0007669"/>
    <property type="project" value="UniProtKB-UniRule"/>
</dbReference>
<evidence type="ECO:0000313" key="13">
    <source>
        <dbReference type="EMBL" id="TXR55588.1"/>
    </source>
</evidence>
<feature type="transmembrane region" description="Helical" evidence="11">
    <location>
        <begin position="306"/>
        <end position="329"/>
    </location>
</feature>
<dbReference type="EMBL" id="VKAC01000008">
    <property type="protein sequence ID" value="TXR55588.1"/>
    <property type="molecule type" value="Genomic_DNA"/>
</dbReference>
<dbReference type="GO" id="GO:0005886">
    <property type="term" value="C:plasma membrane"/>
    <property type="evidence" value="ECO:0007669"/>
    <property type="project" value="UniProtKB-SubCell"/>
</dbReference>
<comment type="caution">
    <text evidence="13">The sequence shown here is derived from an EMBL/GenBank/DDBJ whole genome shotgun (WGS) entry which is preliminary data.</text>
</comment>
<name>A0A5C8ZEI7_9ACTN</name>
<keyword evidence="4 11" id="KW-1003">Cell membrane</keyword>
<dbReference type="AlphaFoldDB" id="A0A5C8ZEI7"/>
<feature type="region of interest" description="Disordered" evidence="12">
    <location>
        <begin position="445"/>
        <end position="465"/>
    </location>
</feature>
<evidence type="ECO:0000256" key="3">
    <source>
        <dbReference type="ARBA" id="ARBA00022449"/>
    </source>
</evidence>
<dbReference type="PANTHER" id="PTHR30341:SF0">
    <property type="entry name" value="NA(+)_H(+) ANTIPORTER NHAA"/>
    <property type="match status" value="1"/>
</dbReference>
<keyword evidence="3 11" id="KW-0050">Antiport</keyword>
<dbReference type="HAMAP" id="MF_01844">
    <property type="entry name" value="NhaA"/>
    <property type="match status" value="1"/>
</dbReference>
<feature type="transmembrane region" description="Helical" evidence="11">
    <location>
        <begin position="201"/>
        <end position="221"/>
    </location>
</feature>
<dbReference type="Pfam" id="PF06965">
    <property type="entry name" value="Na_H_antiport_1"/>
    <property type="match status" value="1"/>
</dbReference>
<organism evidence="13 14">
    <name type="scientific">Quadrisphaera setariae</name>
    <dbReference type="NCBI Taxonomy" id="2593304"/>
    <lineage>
        <taxon>Bacteria</taxon>
        <taxon>Bacillati</taxon>
        <taxon>Actinomycetota</taxon>
        <taxon>Actinomycetes</taxon>
        <taxon>Kineosporiales</taxon>
        <taxon>Kineosporiaceae</taxon>
        <taxon>Quadrisphaera</taxon>
    </lineage>
</organism>
<feature type="transmembrane region" description="Helical" evidence="11">
    <location>
        <begin position="113"/>
        <end position="136"/>
    </location>
</feature>
<keyword evidence="5 11" id="KW-0812">Transmembrane</keyword>
<keyword evidence="7 11" id="KW-0915">Sodium</keyword>
<sequence length="465" mass="47624">MSTTPLPGRPGPAVRVSLPVPVLSQPVRRFLATESGSAVLLLAATAAALVWANLPGGSYQAFWETSAGVTVGDAGLVMDLGHWVNDALMAVFFCTVGLEISREVTVGHLRSPRAVVVPALGAVGGLAVPALLFFAFTAGTPAAVGWGIPISTDTAFLVGMLALFGPRCPDSLRLFLLTLAIVDDIGAVTVMAVFYSHGVSVPALLVSAALLAVLVGLRLAGEWRLTPYVVVGVALWGAVHASGVHATLAGVLVGLVVPATAVEPEQRDRVRAFGRALIERADPTRARLATSAVRASVPPNDRLQAALHPVSAFLVVPLFGLANAGVGLSGETLRAAVGSPLTWGVVVALVVGKTAGIAVAAGLALKFRLGDLPGRVRYGHLVGGAMMAGIGFTLSLFITDLAFDDPVLQDEAKIGVLAGSLLAAVLGAVVLRVLGERLPLCSPDLDDDGGLPPLPSGPWTDPTRT</sequence>
<dbReference type="InterPro" id="IPR023171">
    <property type="entry name" value="Na/H_antiporter_dom_sf"/>
</dbReference>
<evidence type="ECO:0000256" key="4">
    <source>
        <dbReference type="ARBA" id="ARBA00022475"/>
    </source>
</evidence>
<dbReference type="Gene3D" id="1.20.1530.10">
    <property type="entry name" value="Na+/H+ antiporter like domain"/>
    <property type="match status" value="1"/>
</dbReference>
<evidence type="ECO:0000256" key="8">
    <source>
        <dbReference type="ARBA" id="ARBA00023065"/>
    </source>
</evidence>
<protein>
    <recommendedName>
        <fullName evidence="11">Na(+)/H(+) antiporter NhaA</fullName>
    </recommendedName>
    <alternativeName>
        <fullName evidence="11">Sodium/proton antiporter NhaA</fullName>
    </alternativeName>
</protein>
<evidence type="ECO:0000256" key="10">
    <source>
        <dbReference type="ARBA" id="ARBA00023201"/>
    </source>
</evidence>
<evidence type="ECO:0000256" key="11">
    <source>
        <dbReference type="HAMAP-Rule" id="MF_01844"/>
    </source>
</evidence>
<dbReference type="OrthoDB" id="117402at2"/>
<comment type="function">
    <text evidence="11">Na(+)/H(+) antiporter that extrudes sodium in exchange for external protons.</text>
</comment>
<evidence type="ECO:0000256" key="1">
    <source>
        <dbReference type="ARBA" id="ARBA00004429"/>
    </source>
</evidence>
<feature type="transmembrane region" description="Helical" evidence="11">
    <location>
        <begin position="142"/>
        <end position="162"/>
    </location>
</feature>
<evidence type="ECO:0000256" key="9">
    <source>
        <dbReference type="ARBA" id="ARBA00023136"/>
    </source>
</evidence>
<dbReference type="RefSeq" id="WP_147927164.1">
    <property type="nucleotide sequence ID" value="NZ_VKAC01000008.1"/>
</dbReference>
<evidence type="ECO:0000256" key="6">
    <source>
        <dbReference type="ARBA" id="ARBA00022989"/>
    </source>
</evidence>
<evidence type="ECO:0000256" key="5">
    <source>
        <dbReference type="ARBA" id="ARBA00022692"/>
    </source>
</evidence>
<feature type="transmembrane region" description="Helical" evidence="11">
    <location>
        <begin position="228"/>
        <end position="257"/>
    </location>
</feature>
<keyword evidence="2 11" id="KW-0813">Transport</keyword>
<keyword evidence="14" id="KW-1185">Reference proteome</keyword>
<comment type="similarity">
    <text evidence="11">Belongs to the NhaA Na(+)/H(+) (TC 2.A.33) antiporter family.</text>
</comment>
<feature type="transmembrane region" description="Helical" evidence="11">
    <location>
        <begin position="341"/>
        <end position="365"/>
    </location>
</feature>